<keyword evidence="2" id="KW-1185">Reference proteome</keyword>
<accession>A0A392VUK3</accession>
<organism evidence="1 2">
    <name type="scientific">Trifolium medium</name>
    <dbReference type="NCBI Taxonomy" id="97028"/>
    <lineage>
        <taxon>Eukaryota</taxon>
        <taxon>Viridiplantae</taxon>
        <taxon>Streptophyta</taxon>
        <taxon>Embryophyta</taxon>
        <taxon>Tracheophyta</taxon>
        <taxon>Spermatophyta</taxon>
        <taxon>Magnoliopsida</taxon>
        <taxon>eudicotyledons</taxon>
        <taxon>Gunneridae</taxon>
        <taxon>Pentapetalae</taxon>
        <taxon>rosids</taxon>
        <taxon>fabids</taxon>
        <taxon>Fabales</taxon>
        <taxon>Fabaceae</taxon>
        <taxon>Papilionoideae</taxon>
        <taxon>50 kb inversion clade</taxon>
        <taxon>NPAAA clade</taxon>
        <taxon>Hologalegina</taxon>
        <taxon>IRL clade</taxon>
        <taxon>Trifolieae</taxon>
        <taxon>Trifolium</taxon>
    </lineage>
</organism>
<dbReference type="Proteomes" id="UP000265520">
    <property type="component" value="Unassembled WGS sequence"/>
</dbReference>
<reference evidence="1 2" key="1">
    <citation type="journal article" date="2018" name="Front. Plant Sci.">
        <title>Red Clover (Trifolium pratense) and Zigzag Clover (T. medium) - A Picture of Genomic Similarities and Differences.</title>
        <authorList>
            <person name="Dluhosova J."/>
            <person name="Istvanek J."/>
            <person name="Nedelnik J."/>
            <person name="Repkova J."/>
        </authorList>
    </citation>
    <scope>NUCLEOTIDE SEQUENCE [LARGE SCALE GENOMIC DNA]</scope>
    <source>
        <strain evidence="2">cv. 10/8</strain>
        <tissue evidence="1">Leaf</tissue>
    </source>
</reference>
<protein>
    <submittedName>
        <fullName evidence="1">Uncharacterized protein</fullName>
    </submittedName>
</protein>
<evidence type="ECO:0000313" key="2">
    <source>
        <dbReference type="Proteomes" id="UP000265520"/>
    </source>
</evidence>
<dbReference type="EMBL" id="LXQA011263593">
    <property type="protein sequence ID" value="MCI91132.1"/>
    <property type="molecule type" value="Genomic_DNA"/>
</dbReference>
<proteinExistence type="predicted"/>
<comment type="caution">
    <text evidence="1">The sequence shown here is derived from an EMBL/GenBank/DDBJ whole genome shotgun (WGS) entry which is preliminary data.</text>
</comment>
<evidence type="ECO:0000313" key="1">
    <source>
        <dbReference type="EMBL" id="MCI91132.1"/>
    </source>
</evidence>
<name>A0A392VUK3_9FABA</name>
<feature type="non-terminal residue" evidence="1">
    <location>
        <position position="1"/>
    </location>
</feature>
<dbReference type="AlphaFoldDB" id="A0A392VUK3"/>
<sequence>AMDPLRLRYENAIHLQIAAAIAASLNSGKRTCSIAGRGFAATNIIDGSWRQDLQEGGIHSEG</sequence>